<keyword evidence="4" id="KW-1185">Reference proteome</keyword>
<keyword evidence="2" id="KW-1133">Transmembrane helix</keyword>
<dbReference type="Proteomes" id="UP000664617">
    <property type="component" value="Unassembled WGS sequence"/>
</dbReference>
<evidence type="ECO:0000256" key="1">
    <source>
        <dbReference type="SAM" id="MobiDB-lite"/>
    </source>
</evidence>
<sequence>MERRRPEQIVFDLVEGEHEIDGTGHDGREQGSPRRSAGGELLRDLGSSVLAGVVAARGWVSRHRVVSLVVTGVAAAVVLAAAALDTVREHERVDLLRTAPGGVESLAEPPLETWRYAPRGDTNLVDRYGLGTGSVVLGRNVVFLDGEQSGMNRSRLDAPDERVRWSDADLVAVDPRSGAEAWRVPLGTDPECTPPEAGGTSRVLNEITCLVGPAGERHAVTVTGDGDATGPRRLAPVDDARDTLLPVGGGLILRARVTGDVPDLDCSGAEVVPHGCRVSGGPPDRELVVRAEAASTGEVAWRKAVPWNGDLGDCHEQVAGDEGTGDLARRLTEPDLPAVTVWASVVTVRTCGIAAAFLADGTMFAGGDLVIGGHVASGDRLVGEQSYDPETGEISTTVRTTDGQEVLTTDGWVMENRATDGTPSDLIVIGAGQNGWTRAYRQDGTLVWESQDPGQFIARAGSIGVFERPSLTWLGIDLRTGRDLWERDGTADGPGGARTAFTDGSALTLVTVPTGLTTVVDDDGTVVSRDTGRAQLVTIDVGSGRTRWTLEHEDTTWFSADGRLLSVADDGALVGHG</sequence>
<proteinExistence type="predicted"/>
<reference evidence="4" key="2">
    <citation type="submission" date="2023-07" db="EMBL/GenBank/DDBJ databases">
        <title>Myceligenerans salitolerans sp. nov., a halotolerant actinomycete isolated from a salt lake in Xinjiang, China.</title>
        <authorList>
            <person name="Guan T."/>
        </authorList>
    </citation>
    <scope>NUCLEOTIDE SEQUENCE [LARGE SCALE GENOMIC DNA]</scope>
    <source>
        <strain evidence="4">XHU 5031</strain>
    </source>
</reference>
<accession>A0ABS3IBL2</accession>
<dbReference type="InterPro" id="IPR015943">
    <property type="entry name" value="WD40/YVTN_repeat-like_dom_sf"/>
</dbReference>
<dbReference type="SUPFAM" id="SSF50998">
    <property type="entry name" value="Quinoprotein alcohol dehydrogenase-like"/>
    <property type="match status" value="1"/>
</dbReference>
<dbReference type="EMBL" id="JAFMPK010000044">
    <property type="protein sequence ID" value="MBO0609779.1"/>
    <property type="molecule type" value="Genomic_DNA"/>
</dbReference>
<dbReference type="Gene3D" id="2.130.10.10">
    <property type="entry name" value="YVTN repeat-like/Quinoprotein amine dehydrogenase"/>
    <property type="match status" value="1"/>
</dbReference>
<gene>
    <name evidence="3" type="ORF">J0911_12165</name>
</gene>
<feature type="region of interest" description="Disordered" evidence="1">
    <location>
        <begin position="15"/>
        <end position="38"/>
    </location>
</feature>
<dbReference type="RefSeq" id="WP_207275699.1">
    <property type="nucleotide sequence ID" value="NZ_JAFMPK010000044.1"/>
</dbReference>
<keyword evidence="2" id="KW-0472">Membrane</keyword>
<feature type="compositionally biased region" description="Basic and acidic residues" evidence="1">
    <location>
        <begin position="15"/>
        <end position="32"/>
    </location>
</feature>
<dbReference type="InterPro" id="IPR011047">
    <property type="entry name" value="Quinoprotein_ADH-like_sf"/>
</dbReference>
<feature type="transmembrane region" description="Helical" evidence="2">
    <location>
        <begin position="65"/>
        <end position="84"/>
    </location>
</feature>
<evidence type="ECO:0000313" key="4">
    <source>
        <dbReference type="Proteomes" id="UP000664617"/>
    </source>
</evidence>
<name>A0ABS3IBL2_9MICO</name>
<evidence type="ECO:0008006" key="5">
    <source>
        <dbReference type="Google" id="ProtNLM"/>
    </source>
</evidence>
<organism evidence="3 4">
    <name type="scientific">Myceligenerans salitolerans</name>
    <dbReference type="NCBI Taxonomy" id="1230528"/>
    <lineage>
        <taxon>Bacteria</taxon>
        <taxon>Bacillati</taxon>
        <taxon>Actinomycetota</taxon>
        <taxon>Actinomycetes</taxon>
        <taxon>Micrococcales</taxon>
        <taxon>Promicromonosporaceae</taxon>
        <taxon>Myceligenerans</taxon>
    </lineage>
</organism>
<evidence type="ECO:0000313" key="3">
    <source>
        <dbReference type="EMBL" id="MBO0609779.1"/>
    </source>
</evidence>
<reference evidence="3 4" key="1">
    <citation type="submission" date="2021-03" db="EMBL/GenBank/DDBJ databases">
        <authorList>
            <person name="Xin L."/>
        </authorList>
    </citation>
    <scope>NUCLEOTIDE SEQUENCE [LARGE SCALE GENOMIC DNA]</scope>
    <source>
        <strain evidence="3 4">XHU 5031</strain>
    </source>
</reference>
<comment type="caution">
    <text evidence="3">The sequence shown here is derived from an EMBL/GenBank/DDBJ whole genome shotgun (WGS) entry which is preliminary data.</text>
</comment>
<evidence type="ECO:0000256" key="2">
    <source>
        <dbReference type="SAM" id="Phobius"/>
    </source>
</evidence>
<keyword evidence="2" id="KW-0812">Transmembrane</keyword>
<protein>
    <recommendedName>
        <fullName evidence="5">Pyrroloquinoline-quinone binding quinoprotein</fullName>
    </recommendedName>
</protein>